<proteinExistence type="predicted"/>
<evidence type="ECO:0000313" key="3">
    <source>
        <dbReference type="Proteomes" id="UP000588071"/>
    </source>
</evidence>
<dbReference type="Proteomes" id="UP000588071">
    <property type="component" value="Unassembled WGS sequence"/>
</dbReference>
<evidence type="ECO:0000259" key="1">
    <source>
        <dbReference type="SMART" id="SM00942"/>
    </source>
</evidence>
<dbReference type="Pfam" id="PF08708">
    <property type="entry name" value="PriCT_1"/>
    <property type="match status" value="1"/>
</dbReference>
<protein>
    <submittedName>
        <fullName evidence="2">Replication protein RepR</fullName>
    </submittedName>
</protein>
<dbReference type="InterPro" id="IPR014820">
    <property type="entry name" value="PriCT_1"/>
</dbReference>
<dbReference type="EMBL" id="JABAFV010000026">
    <property type="protein sequence ID" value="NME50704.1"/>
    <property type="molecule type" value="Genomic_DNA"/>
</dbReference>
<evidence type="ECO:0000313" key="2">
    <source>
        <dbReference type="EMBL" id="NME50704.1"/>
    </source>
</evidence>
<name>A0A7X9NP13_9ENTE</name>
<accession>A0A7X9NP13</accession>
<organism evidence="2 3">
    <name type="scientific">Enterococcus cecorum</name>
    <dbReference type="NCBI Taxonomy" id="44008"/>
    <lineage>
        <taxon>Bacteria</taxon>
        <taxon>Bacillati</taxon>
        <taxon>Bacillota</taxon>
        <taxon>Bacilli</taxon>
        <taxon>Lactobacillales</taxon>
        <taxon>Enterococcaceae</taxon>
        <taxon>Enterococcus</taxon>
    </lineage>
</organism>
<reference evidence="2 3" key="1">
    <citation type="submission" date="2020-04" db="EMBL/GenBank/DDBJ databases">
        <authorList>
            <person name="Hitch T.C.A."/>
            <person name="Wylensek D."/>
            <person name="Clavel T."/>
        </authorList>
    </citation>
    <scope>NUCLEOTIDE SEQUENCE [LARGE SCALE GENOMIC DNA]</scope>
    <source>
        <strain evidence="2 3">WCA-380-WT-3C</strain>
    </source>
</reference>
<comment type="caution">
    <text evidence="2">The sequence shown here is derived from an EMBL/GenBank/DDBJ whole genome shotgun (WGS) entry which is preliminary data.</text>
</comment>
<sequence length="495" mass="57801">MKDVSFKDLFNTLFNGGLRNFKYKNSHAKVVNYSEETKGSIFVYRNKKNMMDSRGVVITSLEAILENENKFTHFTPNVYRYGSYVDKNRQITKGHSEDNLRQINAFFIDFDVKNQEEMSVGDIIVSSIDLGFMPTFILKSERGYQAFFVLENPVYVTRETDYKSIKAAKIISNNLRSYFSKNLPVDMKCNHFGIARIPRTDNIVYIDLENQYSFREFQDWSYKYSDRKVVNIANRNVDTNHKGVRQIDEPWFNILLETTNIKGEKGLIGRNNVIFTLALAYFSSGVSMKTAKYNLEQFNEFLEKPLNECEVNKIIKSAYSGKYKAAKKEYILTLCNEWCNREFTNAELFNNHKYYKLKKDRSQRTRVHMDEWETDLIKYLKEKISNIYIKTTKKVIREALGIPERTLDKLIIKMEKEGTLIVNRKSGKNGGIRIALVQNIINQLMKICQSKKNKVIFWKELQAEIGLGDWQLAHLKSVVAKSIDKRISYPFIDTG</sequence>
<dbReference type="RefSeq" id="WP_168931893.1">
    <property type="nucleotide sequence ID" value="NZ_JABAFV010000026.1"/>
</dbReference>
<dbReference type="SMART" id="SM00942">
    <property type="entry name" value="PriCT_1"/>
    <property type="match status" value="1"/>
</dbReference>
<dbReference type="AlphaFoldDB" id="A0A7X9NP13"/>
<gene>
    <name evidence="2" type="ORF">HF857_10870</name>
</gene>
<feature type="domain" description="Primase C-terminal 1" evidence="1">
    <location>
        <begin position="259"/>
        <end position="324"/>
    </location>
</feature>